<keyword evidence="4 8" id="KW-1133">Transmembrane helix</keyword>
<dbReference type="InterPro" id="IPR020846">
    <property type="entry name" value="MFS_dom"/>
</dbReference>
<feature type="transmembrane region" description="Helical" evidence="8">
    <location>
        <begin position="95"/>
        <end position="114"/>
    </location>
</feature>
<feature type="compositionally biased region" description="Basic and acidic residues" evidence="7">
    <location>
        <begin position="266"/>
        <end position="279"/>
    </location>
</feature>
<evidence type="ECO:0000256" key="3">
    <source>
        <dbReference type="ARBA" id="ARBA00022692"/>
    </source>
</evidence>
<comment type="similarity">
    <text evidence="2">Belongs to the major facilitator superfamily. TCR/Tet family.</text>
</comment>
<feature type="transmembrane region" description="Helical" evidence="8">
    <location>
        <begin position="416"/>
        <end position="435"/>
    </location>
</feature>
<feature type="region of interest" description="Disordered" evidence="7">
    <location>
        <begin position="223"/>
        <end position="279"/>
    </location>
</feature>
<dbReference type="PROSITE" id="PS00216">
    <property type="entry name" value="SUGAR_TRANSPORT_1"/>
    <property type="match status" value="1"/>
</dbReference>
<organism evidence="10 11">
    <name type="scientific">Kitasatospora nipponensis</name>
    <dbReference type="NCBI Taxonomy" id="258049"/>
    <lineage>
        <taxon>Bacteria</taxon>
        <taxon>Bacillati</taxon>
        <taxon>Actinomycetota</taxon>
        <taxon>Actinomycetes</taxon>
        <taxon>Kitasatosporales</taxon>
        <taxon>Streptomycetaceae</taxon>
        <taxon>Kitasatospora</taxon>
    </lineage>
</organism>
<feature type="domain" description="Major facilitator superfamily (MFS) profile" evidence="9">
    <location>
        <begin position="25"/>
        <end position="573"/>
    </location>
</feature>
<feature type="transmembrane region" description="Helical" evidence="8">
    <location>
        <begin position="180"/>
        <end position="198"/>
    </location>
</feature>
<name>A0ABN1T8S2_9ACTN</name>
<evidence type="ECO:0000256" key="7">
    <source>
        <dbReference type="SAM" id="MobiDB-lite"/>
    </source>
</evidence>
<sequence>MTAPTTLSPGATVDLERPTPGVAATVAAVAAASALLPFSVTGAAVALPSMAAALGSSAGAAQWLLDAFNVGFAALPLFAGGLADRFGRRRVLRTGIALVATMSLLVALAPSMALADAARAVQGAGAAAVLAAGAAVLAASTTGRHRRLAFGVLGASFGAGLAIGPPVAGALVGAAGWRSVFLLVALLALPAWLASARAPEPRAPGRRSPGPLIWILPGARRRASLPQPSAGGAPLDAPAKHPSTTQYEDAPPARPAGRRGAPPGRRLGEPHADPTTSKREALDLPGSAAFTAGLLCLSLVFVRAADLGWTAPGTLLPLAAALALLAAFGVIEARRGERALFDVRLLRRPEFLAVVGQPFTVTLGFVVLLVYLPCYLQGVGGRGTLASGLLLLPLTAPVLLLPLPAGRLAARSSVRAVLTGASALIALGALLLTTLRPDAGWPELALPLLPFGVGVGLAFGVMDNAAVSTVPLDRAGAAAGLFNTLRITGESLAVAAAAPLFTGLTATRLRATGLSPATATDLAGQAVHGHPGSTHPAALADGFTDAFHTIGLALAALSALGALLTWLALRPSRAASPG</sequence>
<dbReference type="Proteomes" id="UP001500037">
    <property type="component" value="Unassembled WGS sequence"/>
</dbReference>
<protein>
    <recommendedName>
        <fullName evidence="9">Major facilitator superfamily (MFS) profile domain-containing protein</fullName>
    </recommendedName>
</protein>
<gene>
    <name evidence="10" type="ORF">GCM10009665_75880</name>
</gene>
<evidence type="ECO:0000313" key="10">
    <source>
        <dbReference type="EMBL" id="GAA1069077.1"/>
    </source>
</evidence>
<reference evidence="10 11" key="1">
    <citation type="journal article" date="2019" name="Int. J. Syst. Evol. Microbiol.">
        <title>The Global Catalogue of Microorganisms (GCM) 10K type strain sequencing project: providing services to taxonomists for standard genome sequencing and annotation.</title>
        <authorList>
            <consortium name="The Broad Institute Genomics Platform"/>
            <consortium name="The Broad Institute Genome Sequencing Center for Infectious Disease"/>
            <person name="Wu L."/>
            <person name="Ma J."/>
        </authorList>
    </citation>
    <scope>NUCLEOTIDE SEQUENCE [LARGE SCALE GENOMIC DNA]</scope>
    <source>
        <strain evidence="10 11">JCM 13004</strain>
    </source>
</reference>
<evidence type="ECO:0000259" key="9">
    <source>
        <dbReference type="PROSITE" id="PS50850"/>
    </source>
</evidence>
<evidence type="ECO:0000256" key="8">
    <source>
        <dbReference type="SAM" id="Phobius"/>
    </source>
</evidence>
<comment type="caution">
    <text evidence="10">The sequence shown here is derived from an EMBL/GenBank/DDBJ whole genome shotgun (WGS) entry which is preliminary data.</text>
</comment>
<keyword evidence="3 8" id="KW-0812">Transmembrane</keyword>
<feature type="transmembrane region" description="Helical" evidence="8">
    <location>
        <begin position="384"/>
        <end position="404"/>
    </location>
</feature>
<feature type="transmembrane region" description="Helical" evidence="8">
    <location>
        <begin position="120"/>
        <end position="141"/>
    </location>
</feature>
<feature type="transmembrane region" description="Helical" evidence="8">
    <location>
        <begin position="287"/>
        <end position="305"/>
    </location>
</feature>
<dbReference type="PANTHER" id="PTHR42718">
    <property type="entry name" value="MAJOR FACILITATOR SUPERFAMILY MULTIDRUG TRANSPORTER MFSC"/>
    <property type="match status" value="1"/>
</dbReference>
<evidence type="ECO:0000256" key="5">
    <source>
        <dbReference type="ARBA" id="ARBA00023136"/>
    </source>
</evidence>
<dbReference type="PANTHER" id="PTHR42718:SF49">
    <property type="entry name" value="EXPORT PROTEIN"/>
    <property type="match status" value="1"/>
</dbReference>
<evidence type="ECO:0000256" key="2">
    <source>
        <dbReference type="ARBA" id="ARBA00007520"/>
    </source>
</evidence>
<keyword evidence="11" id="KW-1185">Reference proteome</keyword>
<feature type="transmembrane region" description="Helical" evidence="8">
    <location>
        <begin position="546"/>
        <end position="569"/>
    </location>
</feature>
<proteinExistence type="inferred from homology"/>
<accession>A0ABN1T8S2</accession>
<evidence type="ECO:0000256" key="4">
    <source>
        <dbReference type="ARBA" id="ARBA00022989"/>
    </source>
</evidence>
<dbReference type="SUPFAM" id="SSF103473">
    <property type="entry name" value="MFS general substrate transporter"/>
    <property type="match status" value="2"/>
</dbReference>
<keyword evidence="6" id="KW-0046">Antibiotic resistance</keyword>
<dbReference type="PROSITE" id="PS50850">
    <property type="entry name" value="MFS"/>
    <property type="match status" value="1"/>
</dbReference>
<dbReference type="InterPro" id="IPR036259">
    <property type="entry name" value="MFS_trans_sf"/>
</dbReference>
<dbReference type="Gene3D" id="1.20.1250.20">
    <property type="entry name" value="MFS general substrate transporter like domains"/>
    <property type="match status" value="1"/>
</dbReference>
<dbReference type="Gene3D" id="1.20.1720.10">
    <property type="entry name" value="Multidrug resistance protein D"/>
    <property type="match status" value="1"/>
</dbReference>
<dbReference type="InterPro" id="IPR011701">
    <property type="entry name" value="MFS"/>
</dbReference>
<dbReference type="EMBL" id="BAAALF010000306">
    <property type="protein sequence ID" value="GAA1069077.1"/>
    <property type="molecule type" value="Genomic_DNA"/>
</dbReference>
<evidence type="ECO:0000256" key="6">
    <source>
        <dbReference type="ARBA" id="ARBA00023251"/>
    </source>
</evidence>
<feature type="transmembrane region" description="Helical" evidence="8">
    <location>
        <begin position="311"/>
        <end position="331"/>
    </location>
</feature>
<keyword evidence="5 8" id="KW-0472">Membrane</keyword>
<dbReference type="InterPro" id="IPR001958">
    <property type="entry name" value="Tet-R_TetA/multi-R_MdtG-like"/>
</dbReference>
<feature type="transmembrane region" description="Helical" evidence="8">
    <location>
        <begin position="351"/>
        <end position="372"/>
    </location>
</feature>
<evidence type="ECO:0000313" key="11">
    <source>
        <dbReference type="Proteomes" id="UP001500037"/>
    </source>
</evidence>
<dbReference type="PRINTS" id="PR01035">
    <property type="entry name" value="TCRTETA"/>
</dbReference>
<dbReference type="Pfam" id="PF07690">
    <property type="entry name" value="MFS_1"/>
    <property type="match status" value="1"/>
</dbReference>
<comment type="subcellular location">
    <subcellularLocation>
        <location evidence="1">Cell membrane</location>
        <topology evidence="1">Multi-pass membrane protein</topology>
    </subcellularLocation>
</comment>
<dbReference type="RefSeq" id="WP_344446840.1">
    <property type="nucleotide sequence ID" value="NZ_BAAALF010000306.1"/>
</dbReference>
<feature type="transmembrane region" description="Helical" evidence="8">
    <location>
        <begin position="21"/>
        <end position="40"/>
    </location>
</feature>
<feature type="transmembrane region" description="Helical" evidence="8">
    <location>
        <begin position="148"/>
        <end position="168"/>
    </location>
</feature>
<feature type="transmembrane region" description="Helical" evidence="8">
    <location>
        <begin position="60"/>
        <end position="83"/>
    </location>
</feature>
<evidence type="ECO:0000256" key="1">
    <source>
        <dbReference type="ARBA" id="ARBA00004651"/>
    </source>
</evidence>
<dbReference type="InterPro" id="IPR005829">
    <property type="entry name" value="Sugar_transporter_CS"/>
</dbReference>